<evidence type="ECO:0000313" key="2">
    <source>
        <dbReference type="Proteomes" id="UP000494110"/>
    </source>
</evidence>
<proteinExistence type="predicted"/>
<reference evidence="1 2" key="1">
    <citation type="submission" date="2019-09" db="EMBL/GenBank/DDBJ databases">
        <authorList>
            <person name="Depoorter E."/>
        </authorList>
    </citation>
    <scope>NUCLEOTIDE SEQUENCE [LARGE SCALE GENOMIC DNA]</scope>
    <source>
        <strain evidence="1">R-39750</strain>
    </source>
</reference>
<sequence length="94" mass="10272">MQRFFSFPGQFPSGFSRRNAESARPGLLLGPSDSVVESVIPPTSDLNDLATRLLVNPHLDSNRVAKICGARSPALSLKTIQNRQDKLPLRCKPA</sequence>
<organism evidence="1 2">
    <name type="scientific">Burkholderia lata (strain ATCC 17760 / DSM 23089 / LMG 22485 / NCIMB 9086 / R18194 / 383)</name>
    <dbReference type="NCBI Taxonomy" id="482957"/>
    <lineage>
        <taxon>Bacteria</taxon>
        <taxon>Pseudomonadati</taxon>
        <taxon>Pseudomonadota</taxon>
        <taxon>Betaproteobacteria</taxon>
        <taxon>Burkholderiales</taxon>
        <taxon>Burkholderiaceae</taxon>
        <taxon>Burkholderia</taxon>
        <taxon>Burkholderia cepacia complex</taxon>
    </lineage>
</organism>
<name>A0A6P2VGD9_BURL3</name>
<dbReference type="EMBL" id="CABVQN010000004">
    <property type="protein sequence ID" value="VWC80665.1"/>
    <property type="molecule type" value="Genomic_DNA"/>
</dbReference>
<dbReference type="AlphaFoldDB" id="A0A6P2VGD9"/>
<evidence type="ECO:0000313" key="1">
    <source>
        <dbReference type="EMBL" id="VWC80665.1"/>
    </source>
</evidence>
<accession>A0A6P2VGD9</accession>
<dbReference type="Proteomes" id="UP000494110">
    <property type="component" value="Unassembled WGS sequence"/>
</dbReference>
<gene>
    <name evidence="1" type="ORF">BLA39750_01173</name>
</gene>
<protein>
    <submittedName>
        <fullName evidence="1">Uncharacterized protein</fullName>
    </submittedName>
</protein>